<dbReference type="InParanoid" id="A0A369K7W4"/>
<dbReference type="AlphaFoldDB" id="A0A369K7W4"/>
<feature type="compositionally biased region" description="Low complexity" evidence="1">
    <location>
        <begin position="40"/>
        <end position="49"/>
    </location>
</feature>
<dbReference type="Proteomes" id="UP000076154">
    <property type="component" value="Unassembled WGS sequence"/>
</dbReference>
<evidence type="ECO:0000256" key="1">
    <source>
        <dbReference type="SAM" id="MobiDB-lite"/>
    </source>
</evidence>
<keyword evidence="3" id="KW-1185">Reference proteome</keyword>
<sequence>MLKFCRPSSCTLYWSRSTFGPGRVRVHHGIRRWQRRCNSSNSVESIKSSTTTKPKAPRPRRIISTLDPSRLRDSDFLDLSGVRSASLSTSTLTDMITSDSSSSLQKHRSNIRIYYHGIAAPIHAFPLHTRGFLYYHRDPDLPPISGAVRFRVMPRSGSGFGTGTDLMSFNGRAPWAIWLVSIANVDKYLGLKQLLLSDCLVTPQLLEHCRKLVARPGASRLNKIHLNRIYRSMLFRLEQPFVLDLASLPRFSVMGPQWIERAELRCTMVQRPGFGPGSFFPYSGRCMVRFERSLAPEHAGKHIAVIRVLDILTPIVSTDPTFTPGNKGGLFRIPTVGSLLTKGDRPITIKADGDSDLSRCLRLLM</sequence>
<protein>
    <submittedName>
        <fullName evidence="2">Uncharacterized protein</fullName>
    </submittedName>
</protein>
<proteinExistence type="predicted"/>
<dbReference type="EMBL" id="LUEZ02000009">
    <property type="protein sequence ID" value="RDB29998.1"/>
    <property type="molecule type" value="Genomic_DNA"/>
</dbReference>
<organism evidence="2 3">
    <name type="scientific">Hypsizygus marmoreus</name>
    <name type="common">White beech mushroom</name>
    <name type="synonym">Agaricus marmoreus</name>
    <dbReference type="NCBI Taxonomy" id="39966"/>
    <lineage>
        <taxon>Eukaryota</taxon>
        <taxon>Fungi</taxon>
        <taxon>Dikarya</taxon>
        <taxon>Basidiomycota</taxon>
        <taxon>Agaricomycotina</taxon>
        <taxon>Agaricomycetes</taxon>
        <taxon>Agaricomycetidae</taxon>
        <taxon>Agaricales</taxon>
        <taxon>Tricholomatineae</taxon>
        <taxon>Lyophyllaceae</taxon>
        <taxon>Hypsizygus</taxon>
    </lineage>
</organism>
<feature type="region of interest" description="Disordered" evidence="1">
    <location>
        <begin position="40"/>
        <end position="60"/>
    </location>
</feature>
<name>A0A369K7W4_HYPMA</name>
<dbReference type="OrthoDB" id="3067792at2759"/>
<gene>
    <name evidence="2" type="ORF">Hypma_013779</name>
</gene>
<evidence type="ECO:0000313" key="3">
    <source>
        <dbReference type="Proteomes" id="UP000076154"/>
    </source>
</evidence>
<reference evidence="2" key="1">
    <citation type="submission" date="2018-04" db="EMBL/GenBank/DDBJ databases">
        <title>Whole genome sequencing of Hypsizygus marmoreus.</title>
        <authorList>
            <person name="Choi I.-G."/>
            <person name="Min B."/>
            <person name="Kim J.-G."/>
            <person name="Kim S."/>
            <person name="Oh Y.-L."/>
            <person name="Kong W.-S."/>
            <person name="Park H."/>
            <person name="Jeong J."/>
            <person name="Song E.-S."/>
        </authorList>
    </citation>
    <scope>NUCLEOTIDE SEQUENCE [LARGE SCALE GENOMIC DNA]</scope>
    <source>
        <strain evidence="2">51987-8</strain>
    </source>
</reference>
<accession>A0A369K7W4</accession>
<evidence type="ECO:0000313" key="2">
    <source>
        <dbReference type="EMBL" id="RDB29998.1"/>
    </source>
</evidence>
<comment type="caution">
    <text evidence="2">The sequence shown here is derived from an EMBL/GenBank/DDBJ whole genome shotgun (WGS) entry which is preliminary data.</text>
</comment>